<evidence type="ECO:0000256" key="1">
    <source>
        <dbReference type="ARBA" id="ARBA00004141"/>
    </source>
</evidence>
<name>A0A553NTH6_TIGCA</name>
<evidence type="ECO:0000256" key="2">
    <source>
        <dbReference type="ARBA" id="ARBA00005585"/>
    </source>
</evidence>
<evidence type="ECO:0000259" key="9">
    <source>
        <dbReference type="PROSITE" id="PS50156"/>
    </source>
</evidence>
<comment type="caution">
    <text evidence="10">The sequence shown here is derived from an EMBL/GenBank/DDBJ whole genome shotgun (WGS) entry which is preliminary data.</text>
</comment>
<feature type="transmembrane region" description="Helical" evidence="8">
    <location>
        <begin position="818"/>
        <end position="838"/>
    </location>
</feature>
<feature type="transmembrane region" description="Helical" evidence="8">
    <location>
        <begin position="915"/>
        <end position="942"/>
    </location>
</feature>
<reference evidence="10 11" key="1">
    <citation type="journal article" date="2018" name="Nat. Ecol. Evol.">
        <title>Genomic signatures of mitonuclear coevolution across populations of Tigriopus californicus.</title>
        <authorList>
            <person name="Barreto F.S."/>
            <person name="Watson E.T."/>
            <person name="Lima T.G."/>
            <person name="Willett C.S."/>
            <person name="Edmands S."/>
            <person name="Li W."/>
            <person name="Burton R.S."/>
        </authorList>
    </citation>
    <scope>NUCLEOTIDE SEQUENCE [LARGE SCALE GENOMIC DNA]</scope>
    <source>
        <strain evidence="10 11">San Diego</strain>
    </source>
</reference>
<keyword evidence="6" id="KW-0325">Glycoprotein</keyword>
<dbReference type="GO" id="GO:0008158">
    <property type="term" value="F:hedgehog receptor activity"/>
    <property type="evidence" value="ECO:0007669"/>
    <property type="project" value="TreeGrafter"/>
</dbReference>
<feature type="transmembrane region" description="Helical" evidence="8">
    <location>
        <begin position="890"/>
        <end position="909"/>
    </location>
</feature>
<feature type="transmembrane region" description="Helical" evidence="8">
    <location>
        <begin position="404"/>
        <end position="427"/>
    </location>
</feature>
<dbReference type="GO" id="GO:0045879">
    <property type="term" value="P:negative regulation of smoothened signaling pathway"/>
    <property type="evidence" value="ECO:0007669"/>
    <property type="project" value="TreeGrafter"/>
</dbReference>
<keyword evidence="4 8" id="KW-1133">Transmembrane helix</keyword>
<dbReference type="PROSITE" id="PS50156">
    <property type="entry name" value="SSD"/>
    <property type="match status" value="1"/>
</dbReference>
<evidence type="ECO:0000256" key="4">
    <source>
        <dbReference type="ARBA" id="ARBA00022989"/>
    </source>
</evidence>
<feature type="compositionally biased region" description="Low complexity" evidence="7">
    <location>
        <begin position="1110"/>
        <end position="1134"/>
    </location>
</feature>
<keyword evidence="3 8" id="KW-0812">Transmembrane</keyword>
<protein>
    <recommendedName>
        <fullName evidence="9">SSD domain-containing protein</fullName>
    </recommendedName>
</protein>
<comment type="subcellular location">
    <subcellularLocation>
        <location evidence="1">Membrane</location>
        <topology evidence="1">Multi-pass membrane protein</topology>
    </subcellularLocation>
</comment>
<evidence type="ECO:0000256" key="3">
    <source>
        <dbReference type="ARBA" id="ARBA00022692"/>
    </source>
</evidence>
<dbReference type="EMBL" id="VCGU01000010">
    <property type="protein sequence ID" value="TRY68735.1"/>
    <property type="molecule type" value="Genomic_DNA"/>
</dbReference>
<evidence type="ECO:0000313" key="10">
    <source>
        <dbReference type="EMBL" id="TRY68735.1"/>
    </source>
</evidence>
<dbReference type="Pfam" id="PF12349">
    <property type="entry name" value="Sterol-sensing"/>
    <property type="match status" value="1"/>
</dbReference>
<feature type="transmembrane region" description="Helical" evidence="8">
    <location>
        <begin position="91"/>
        <end position="114"/>
    </location>
</feature>
<feature type="compositionally biased region" description="Polar residues" evidence="7">
    <location>
        <begin position="1079"/>
        <end position="1088"/>
    </location>
</feature>
<dbReference type="SUPFAM" id="SSF82866">
    <property type="entry name" value="Multidrug efflux transporter AcrB transmembrane domain"/>
    <property type="match status" value="2"/>
</dbReference>
<dbReference type="InterPro" id="IPR053958">
    <property type="entry name" value="HMGCR/SNAP/NPC1-like_SSD"/>
</dbReference>
<proteinExistence type="inferred from homology"/>
<dbReference type="PANTHER" id="PTHR46022:SF1">
    <property type="entry name" value="PROTEIN PATCHED"/>
    <property type="match status" value="1"/>
</dbReference>
<feature type="region of interest" description="Disordered" evidence="7">
    <location>
        <begin position="1073"/>
        <end position="1144"/>
    </location>
</feature>
<evidence type="ECO:0000313" key="11">
    <source>
        <dbReference type="Proteomes" id="UP000318571"/>
    </source>
</evidence>
<feature type="transmembrane region" description="Helical" evidence="8">
    <location>
        <begin position="330"/>
        <end position="350"/>
    </location>
</feature>
<feature type="transmembrane region" description="Helical" evidence="8">
    <location>
        <begin position="844"/>
        <end position="869"/>
    </location>
</feature>
<evidence type="ECO:0000256" key="7">
    <source>
        <dbReference type="SAM" id="MobiDB-lite"/>
    </source>
</evidence>
<dbReference type="AlphaFoldDB" id="A0A553NTH6"/>
<dbReference type="OMA" id="SYRRDVC"/>
<feature type="domain" description="SSD" evidence="9">
    <location>
        <begin position="278"/>
        <end position="427"/>
    </location>
</feature>
<feature type="compositionally biased region" description="Basic residues" evidence="7">
    <location>
        <begin position="967"/>
        <end position="979"/>
    </location>
</feature>
<feature type="compositionally biased region" description="Polar residues" evidence="7">
    <location>
        <begin position="1010"/>
        <end position="1022"/>
    </location>
</feature>
<keyword evidence="11" id="KW-1185">Reference proteome</keyword>
<accession>A0A553NTH6</accession>
<keyword evidence="5 8" id="KW-0472">Membrane</keyword>
<evidence type="ECO:0000256" key="6">
    <source>
        <dbReference type="ARBA" id="ARBA00023180"/>
    </source>
</evidence>
<feature type="transmembrane region" description="Helical" evidence="8">
    <location>
        <begin position="291"/>
        <end position="310"/>
    </location>
</feature>
<feature type="region of interest" description="Disordered" evidence="7">
    <location>
        <begin position="952"/>
        <end position="1030"/>
    </location>
</feature>
<comment type="similarity">
    <text evidence="2">Belongs to the patched family.</text>
</comment>
<dbReference type="GO" id="GO:0005886">
    <property type="term" value="C:plasma membrane"/>
    <property type="evidence" value="ECO:0007669"/>
    <property type="project" value="TreeGrafter"/>
</dbReference>
<dbReference type="GO" id="GO:0005119">
    <property type="term" value="F:smoothened binding"/>
    <property type="evidence" value="ECO:0007669"/>
    <property type="project" value="TreeGrafter"/>
</dbReference>
<dbReference type="PANTHER" id="PTHR46022">
    <property type="entry name" value="PROTEIN PATCHED"/>
    <property type="match status" value="1"/>
</dbReference>
<evidence type="ECO:0000256" key="5">
    <source>
        <dbReference type="ARBA" id="ARBA00023136"/>
    </source>
</evidence>
<evidence type="ECO:0000256" key="8">
    <source>
        <dbReference type="SAM" id="Phobius"/>
    </source>
</evidence>
<dbReference type="InterPro" id="IPR000731">
    <property type="entry name" value="SSD"/>
</dbReference>
<feature type="transmembrane region" description="Helical" evidence="8">
    <location>
        <begin position="790"/>
        <end position="811"/>
    </location>
</feature>
<dbReference type="STRING" id="6832.A0A553NTH6"/>
<feature type="transmembrane region" description="Helical" evidence="8">
    <location>
        <begin position="377"/>
        <end position="398"/>
    </location>
</feature>
<sequence length="1144" mass="125372">MVALQNKSALSTSVNMKDNSHISAQHGTLAMEKGSQTKSGTISDPDFLSRPAWYNARTALNVIRKGKATGNKPALWLRAKMQEELFSLGHFIQIHAGKVLFVGFLVLVVFCVGLKSARIESKIENLWVEGAGATSEMIIQTPIEDSGTASILTSEAMLSHLDVLQAATKVVVDHEDVSWKLRDLCYAQSIPLSEVQMIDQAGITTGYQNKPCLNPFDPDCPETSPNKNSIQIPNIGAELTGGCYGFASRYNHWPEQLVVGGTSKNKTGHITSDTYKALYASLTMMKWSDEVFSQSGIGFCGVILVALSVASGLGLCGILDITFNATTSQIVPFLALGLGVDAMFLLAHTYGETVSKRRNPAKENIIGDVLRKSGISVLLMAVCNIAAFLAAAVIPIPALRAFSLQAAILVAFNSVAMTILFPAVLALDLRRIQADRVDVLCCYSGRKFREKRCLKEQKKAAKSAANNSSSLFDEQYPGDEKCYVNSNEVASEPFQVTLTGFASLQFGPWLTKAPFKVLITAICLALTVLGVYGMTVMEDGLTLSDVVPQNTSVYHFLNAQDKYFGFYNMYAVSQGNFEYPQNQKLLYDYHNAFVRIPNIIKDDNGGLPEFWLSLFRNWLANLQTAFDDDFVDGKIDTKGWHKNASESGILAFKLMVQTGHVDYPVDQTLVTRNRLVDSHGIINPSAFYNYLSAWFTNDAMAYSFAQGNIVPTPKLWLHDSRDFDLKIPKSQPIAYAQIPFYMYDLGQTDVMVDTIRMVREVCQSFEERGLPNFPRGIPFTFWEQYLHLRLWTVIALGAILGAMFLVTAFFLMNTWLAAILTVVVGLMVVQLLGFMGVIGIKLSAIPAVILIIAAGMGLQFTLHLGIGFITSIGNKNRRILMAVEHVFAPVLHGAVSTFLGITMLAFSHFDFIFRYFFLVLTAMIVLGVFNGLIFLPVFLAFLGPPGDVIPNESSEAIAPPTPDVSHNNKKNGQRPRIHIKNNPQRPMPQPLSKRHNSDLSLSTIDEESQSYHTSSQSDQGGNPINIGGGTSVFLEPEVVVETTTIPNPQSSTSSRCSTPNQVTKVTATAKFKVEVHAPTNASTNERPQSSASSRRSRRSPKMNNDQNTPSSVHSSLTDSLRSSLSNSVASSLSSEAGDPGFSEK</sequence>
<dbReference type="Gene3D" id="1.20.1640.10">
    <property type="entry name" value="Multidrug efflux transporter AcrB transmembrane domain"/>
    <property type="match status" value="2"/>
</dbReference>
<dbReference type="GO" id="GO:0097108">
    <property type="term" value="F:hedgehog family protein binding"/>
    <property type="evidence" value="ECO:0007669"/>
    <property type="project" value="TreeGrafter"/>
</dbReference>
<organism evidence="10 11">
    <name type="scientific">Tigriopus californicus</name>
    <name type="common">Marine copepod</name>
    <dbReference type="NCBI Taxonomy" id="6832"/>
    <lineage>
        <taxon>Eukaryota</taxon>
        <taxon>Metazoa</taxon>
        <taxon>Ecdysozoa</taxon>
        <taxon>Arthropoda</taxon>
        <taxon>Crustacea</taxon>
        <taxon>Multicrustacea</taxon>
        <taxon>Hexanauplia</taxon>
        <taxon>Copepoda</taxon>
        <taxon>Harpacticoida</taxon>
        <taxon>Harpacticidae</taxon>
        <taxon>Tigriopus</taxon>
    </lineage>
</organism>
<dbReference type="Proteomes" id="UP000318571">
    <property type="component" value="Chromosome 1"/>
</dbReference>
<gene>
    <name evidence="10" type="ORF">TCAL_07663</name>
</gene>